<evidence type="ECO:0000256" key="2">
    <source>
        <dbReference type="ARBA" id="ARBA00022475"/>
    </source>
</evidence>
<dbReference type="Proteomes" id="UP000812440">
    <property type="component" value="Chromosome 3"/>
</dbReference>
<evidence type="ECO:0000256" key="1">
    <source>
        <dbReference type="ARBA" id="ARBA00004251"/>
    </source>
</evidence>
<dbReference type="PROSITE" id="PS51534">
    <property type="entry name" value="SEFIR"/>
    <property type="match status" value="1"/>
</dbReference>
<evidence type="ECO:0000256" key="6">
    <source>
        <dbReference type="ARBA" id="ARBA00023136"/>
    </source>
</evidence>
<evidence type="ECO:0000256" key="4">
    <source>
        <dbReference type="ARBA" id="ARBA00022729"/>
    </source>
</evidence>
<dbReference type="Gene3D" id="3.40.50.11530">
    <property type="match status" value="1"/>
</dbReference>
<accession>A0A8T2J627</accession>
<dbReference type="Gene3D" id="2.60.40.2160">
    <property type="entry name" value="Interleukin-17 receptor A/B, fibronectin-III-like domain 1"/>
    <property type="match status" value="1"/>
</dbReference>
<keyword evidence="11" id="KW-1185">Reference proteome</keyword>
<dbReference type="Gene3D" id="2.60.40.2150">
    <property type="entry name" value="Interleukin-17 receptor A/B, fibronectin-III-like domain 2"/>
    <property type="match status" value="1"/>
</dbReference>
<evidence type="ECO:0000313" key="11">
    <source>
        <dbReference type="Proteomes" id="UP000812440"/>
    </source>
</evidence>
<dbReference type="Pfam" id="PF16556">
    <property type="entry name" value="IL17R_fnIII_D1"/>
    <property type="match status" value="1"/>
</dbReference>
<keyword evidence="8" id="KW-0325">Glycoprotein</keyword>
<dbReference type="OrthoDB" id="5915222at2759"/>
<evidence type="ECO:0000313" key="10">
    <source>
        <dbReference type="EMBL" id="KAG8438798.1"/>
    </source>
</evidence>
<dbReference type="InterPro" id="IPR013568">
    <property type="entry name" value="SEFIR_dom"/>
</dbReference>
<dbReference type="GO" id="GO:0005886">
    <property type="term" value="C:plasma membrane"/>
    <property type="evidence" value="ECO:0007669"/>
    <property type="project" value="UniProtKB-SubCell"/>
</dbReference>
<evidence type="ECO:0000256" key="7">
    <source>
        <dbReference type="ARBA" id="ARBA00023170"/>
    </source>
</evidence>
<proteinExistence type="predicted"/>
<dbReference type="Pfam" id="PF08357">
    <property type="entry name" value="SEFIR"/>
    <property type="match status" value="1"/>
</dbReference>
<evidence type="ECO:0000259" key="9">
    <source>
        <dbReference type="PROSITE" id="PS51534"/>
    </source>
</evidence>
<keyword evidence="7" id="KW-0675">Receptor</keyword>
<dbReference type="GO" id="GO:0030368">
    <property type="term" value="F:interleukin-17 receptor activity"/>
    <property type="evidence" value="ECO:0007669"/>
    <property type="project" value="InterPro"/>
</dbReference>
<comment type="caution">
    <text evidence="10">The sequence shown here is derived from an EMBL/GenBank/DDBJ whole genome shotgun (WGS) entry which is preliminary data.</text>
</comment>
<keyword evidence="2" id="KW-1003">Cell membrane</keyword>
<keyword evidence="6" id="KW-0472">Membrane</keyword>
<organism evidence="10 11">
    <name type="scientific">Hymenochirus boettgeri</name>
    <name type="common">Congo dwarf clawed frog</name>
    <dbReference type="NCBI Taxonomy" id="247094"/>
    <lineage>
        <taxon>Eukaryota</taxon>
        <taxon>Metazoa</taxon>
        <taxon>Chordata</taxon>
        <taxon>Craniata</taxon>
        <taxon>Vertebrata</taxon>
        <taxon>Euteleostomi</taxon>
        <taxon>Amphibia</taxon>
        <taxon>Batrachia</taxon>
        <taxon>Anura</taxon>
        <taxon>Pipoidea</taxon>
        <taxon>Pipidae</taxon>
        <taxon>Pipinae</taxon>
        <taxon>Hymenochirus</taxon>
    </lineage>
</organism>
<keyword evidence="5" id="KW-1133">Transmembrane helix</keyword>
<evidence type="ECO:0000256" key="5">
    <source>
        <dbReference type="ARBA" id="ARBA00022989"/>
    </source>
</evidence>
<gene>
    <name evidence="10" type="ORF">GDO86_005116</name>
</gene>
<keyword evidence="3" id="KW-0812">Transmembrane</keyword>
<dbReference type="InterPro" id="IPR043046">
    <property type="entry name" value="IL17RA/B_FnIII-like_2_sf"/>
</dbReference>
<sequence length="648" mass="74139">MQISTNQHLCVQLQFENQFPRQSMSNKEPWRFYFNNFEVEPSQRYEVTVQHLPVLVNSDTTNSKHKEISVPGCMDKQMKSTKSCCQQGNCWDPVINVEQVRDDMVVSFDARQDSCDYRIRIENSVIVQLNKPEEIVILHPVECAGRLNYTFPRLARRPLCWYKIQVWAVLPTCRTDCVRYTYTPLCTTTPEPPPPTPDTPRRIYLCVLSAAPIILIALFLWCCQEPHTQKSFESVPEPISPPPPSVKKVWLVYSADSRLYLNVVIKLADFLRTTWGLEVILDRWHINNIGVVGVATWLTSQKREIEETDGTILFLCSRGTQEKWKARLNCEGYRVKLREDRSFLAGDQGDLFSCALSVIIPDIECGIFDRYVVAYFGDLSSVQDIPGLVEICPRYCLTENLQEVFFRIQRINQRQPGVQLTVPQNEAPGYKFLTDAVNLCRDWQENNPHWFEEECLPGTAIESDMETNRINDGFTKRMNPLVHYPDRSISLLNPVLAKPTSSLAVDPIINEGPSSLQVQPYLYEGETTFQTLQPILNSGVICKQELPFVDSEYLNAPEMDSSPQSDQGYLSLELLKEEQVRLLMQLPQAELLMAQEMDAGAESLGLKDAVMPQPSDQGYSTWNSEEDDDMEYLRAAQRRLLYQSGALS</sequence>
<dbReference type="EMBL" id="JAACNH010000006">
    <property type="protein sequence ID" value="KAG8438798.1"/>
    <property type="molecule type" value="Genomic_DNA"/>
</dbReference>
<keyword evidence="4" id="KW-0732">Signal</keyword>
<evidence type="ECO:0000256" key="8">
    <source>
        <dbReference type="ARBA" id="ARBA00023180"/>
    </source>
</evidence>
<protein>
    <recommendedName>
        <fullName evidence="9">SEFIR domain-containing protein</fullName>
    </recommendedName>
</protein>
<comment type="subcellular location">
    <subcellularLocation>
        <location evidence="1">Cell membrane</location>
        <topology evidence="1">Single-pass type I membrane protein</topology>
    </subcellularLocation>
</comment>
<dbReference type="InterPro" id="IPR038683">
    <property type="entry name" value="IL17RA/B_FnIII-like_1_sf"/>
</dbReference>
<evidence type="ECO:0000256" key="3">
    <source>
        <dbReference type="ARBA" id="ARBA00022692"/>
    </source>
</evidence>
<dbReference type="AlphaFoldDB" id="A0A8T2J627"/>
<dbReference type="InterPro" id="IPR032356">
    <property type="entry name" value="IL17R_A/B_N"/>
</dbReference>
<reference evidence="10" key="1">
    <citation type="thesis" date="2020" institute="ProQuest LLC" country="789 East Eisenhower Parkway, Ann Arbor, MI, USA">
        <title>Comparative Genomics and Chromosome Evolution.</title>
        <authorList>
            <person name="Mudd A.B."/>
        </authorList>
    </citation>
    <scope>NUCLEOTIDE SEQUENCE</scope>
    <source>
        <strain evidence="10">Female2</strain>
        <tissue evidence="10">Blood</tissue>
    </source>
</reference>
<dbReference type="PANTHER" id="PTHR15583:SF13">
    <property type="entry name" value="INTERLEUKIN-17 RECEPTOR A"/>
    <property type="match status" value="1"/>
</dbReference>
<feature type="domain" description="SEFIR" evidence="9">
    <location>
        <begin position="246"/>
        <end position="406"/>
    </location>
</feature>
<name>A0A8T2J627_9PIPI</name>
<dbReference type="PANTHER" id="PTHR15583">
    <property type="entry name" value="INTERLEUKIN-17 RECEPTOR"/>
    <property type="match status" value="1"/>
</dbReference>
<dbReference type="InterPro" id="IPR039465">
    <property type="entry name" value="IL-17_rcpt-like"/>
</dbReference>